<comment type="caution">
    <text evidence="9">The sequence shown here is derived from an EMBL/GenBank/DDBJ whole genome shotgun (WGS) entry which is preliminary data.</text>
</comment>
<feature type="compositionally biased region" description="Basic and acidic residues" evidence="7">
    <location>
        <begin position="49"/>
        <end position="66"/>
    </location>
</feature>
<sequence length="394" mass="42656">MIKKLEEMREELAEAKEENRRLRESLSDVADKYGSLRAHFMKLLQERGGGKLHQAEDEVTRRSHQLEEEEGGSTVARQFVDLRPALSAKEESHNTELSTDDQDNSAHTNLDAGEMEVAASQPKTTQQQQPPDHEATMKKARVSVRARSEARMINDGCHWRKYGQKIAKGNSCPRAYYRCTMADGCPVRKQVQRCAEDRSVLITTYEGTHNHPLPPAAAAMARTTSAAVSMLLSGSTSTADQPLLGSNSLLAKRTLPLSSASVAMISSSAPFPTISLDLTGVPNSLPQWRPSTNIDPFRVLPFSNGVAPSLASFGHHDQQSHFSGLQMSTSCLTAGDEGGATSEFLPMKPHPSGPRSLAETVSAATAAVANDPNFTAVLSAAISSFMNRNGDGRE</sequence>
<keyword evidence="4" id="KW-0804">Transcription</keyword>
<dbReference type="Gene3D" id="2.20.25.80">
    <property type="entry name" value="WRKY domain"/>
    <property type="match status" value="1"/>
</dbReference>
<reference evidence="9 10" key="1">
    <citation type="submission" date="2020-08" db="EMBL/GenBank/DDBJ databases">
        <title>Plant Genome Project.</title>
        <authorList>
            <person name="Zhang R.-G."/>
        </authorList>
    </citation>
    <scope>NUCLEOTIDE SEQUENCE [LARGE SCALE GENOMIC DNA]</scope>
    <source>
        <tissue evidence="9">Rhizome</tissue>
    </source>
</reference>
<evidence type="ECO:0000313" key="9">
    <source>
        <dbReference type="EMBL" id="KAG6469427.1"/>
    </source>
</evidence>
<dbReference type="PANTHER" id="PTHR31429">
    <property type="entry name" value="WRKY TRANSCRIPTION FACTOR 36-RELATED"/>
    <property type="match status" value="1"/>
</dbReference>
<dbReference type="Pfam" id="PF03106">
    <property type="entry name" value="WRKY"/>
    <property type="match status" value="1"/>
</dbReference>
<dbReference type="InterPro" id="IPR036576">
    <property type="entry name" value="WRKY_dom_sf"/>
</dbReference>
<evidence type="ECO:0000256" key="5">
    <source>
        <dbReference type="ARBA" id="ARBA00023242"/>
    </source>
</evidence>
<keyword evidence="5" id="KW-0539">Nucleus</keyword>
<dbReference type="Proteomes" id="UP000734854">
    <property type="component" value="Unassembled WGS sequence"/>
</dbReference>
<dbReference type="SUPFAM" id="SSF118290">
    <property type="entry name" value="WRKY DNA-binding domain"/>
    <property type="match status" value="1"/>
</dbReference>
<dbReference type="AlphaFoldDB" id="A0A8J5CA97"/>
<dbReference type="SMART" id="SM00774">
    <property type="entry name" value="WRKY"/>
    <property type="match status" value="1"/>
</dbReference>
<evidence type="ECO:0000313" key="10">
    <source>
        <dbReference type="Proteomes" id="UP000734854"/>
    </source>
</evidence>
<feature type="region of interest" description="Disordered" evidence="7">
    <location>
        <begin position="49"/>
        <end position="73"/>
    </location>
</feature>
<organism evidence="9 10">
    <name type="scientific">Zingiber officinale</name>
    <name type="common">Ginger</name>
    <name type="synonym">Amomum zingiber</name>
    <dbReference type="NCBI Taxonomy" id="94328"/>
    <lineage>
        <taxon>Eukaryota</taxon>
        <taxon>Viridiplantae</taxon>
        <taxon>Streptophyta</taxon>
        <taxon>Embryophyta</taxon>
        <taxon>Tracheophyta</taxon>
        <taxon>Spermatophyta</taxon>
        <taxon>Magnoliopsida</taxon>
        <taxon>Liliopsida</taxon>
        <taxon>Zingiberales</taxon>
        <taxon>Zingiberaceae</taxon>
        <taxon>Zingiber</taxon>
    </lineage>
</organism>
<dbReference type="GO" id="GO:0043565">
    <property type="term" value="F:sequence-specific DNA binding"/>
    <property type="evidence" value="ECO:0007669"/>
    <property type="project" value="InterPro"/>
</dbReference>
<evidence type="ECO:0000256" key="4">
    <source>
        <dbReference type="ARBA" id="ARBA00023163"/>
    </source>
</evidence>
<comment type="subcellular location">
    <subcellularLocation>
        <location evidence="1">Nucleus</location>
    </subcellularLocation>
</comment>
<keyword evidence="6" id="KW-0175">Coiled coil</keyword>
<proteinExistence type="predicted"/>
<feature type="compositionally biased region" description="Low complexity" evidence="7">
    <location>
        <begin position="121"/>
        <end position="130"/>
    </location>
</feature>
<evidence type="ECO:0000256" key="3">
    <source>
        <dbReference type="ARBA" id="ARBA00023125"/>
    </source>
</evidence>
<gene>
    <name evidence="9" type="ORF">ZIOFF_074144</name>
</gene>
<protein>
    <recommendedName>
        <fullName evidence="8">WRKY domain-containing protein</fullName>
    </recommendedName>
</protein>
<keyword evidence="10" id="KW-1185">Reference proteome</keyword>
<dbReference type="GO" id="GO:0003700">
    <property type="term" value="F:DNA-binding transcription factor activity"/>
    <property type="evidence" value="ECO:0007669"/>
    <property type="project" value="InterPro"/>
</dbReference>
<feature type="region of interest" description="Disordered" evidence="7">
    <location>
        <begin position="88"/>
        <end position="107"/>
    </location>
</feature>
<evidence type="ECO:0000259" key="8">
    <source>
        <dbReference type="PROSITE" id="PS50811"/>
    </source>
</evidence>
<dbReference type="PROSITE" id="PS50811">
    <property type="entry name" value="WRKY"/>
    <property type="match status" value="1"/>
</dbReference>
<name>A0A8J5CA97_ZINOF</name>
<evidence type="ECO:0000256" key="2">
    <source>
        <dbReference type="ARBA" id="ARBA00023015"/>
    </source>
</evidence>
<dbReference type="PANTHER" id="PTHR31429:SF106">
    <property type="entry name" value="WRKY TRANSCRIPTION FACTOR 31-RELATED"/>
    <property type="match status" value="1"/>
</dbReference>
<evidence type="ECO:0000256" key="6">
    <source>
        <dbReference type="SAM" id="Coils"/>
    </source>
</evidence>
<feature type="coiled-coil region" evidence="6">
    <location>
        <begin position="2"/>
        <end position="32"/>
    </location>
</feature>
<dbReference type="FunFam" id="2.20.25.80:FF:000002">
    <property type="entry name" value="probable WRKY transcription factor 31"/>
    <property type="match status" value="1"/>
</dbReference>
<accession>A0A8J5CA97</accession>
<keyword evidence="2" id="KW-0805">Transcription regulation</keyword>
<dbReference type="InterPro" id="IPR003657">
    <property type="entry name" value="WRKY_dom"/>
</dbReference>
<evidence type="ECO:0000256" key="7">
    <source>
        <dbReference type="SAM" id="MobiDB-lite"/>
    </source>
</evidence>
<dbReference type="GO" id="GO:0005634">
    <property type="term" value="C:nucleus"/>
    <property type="evidence" value="ECO:0007669"/>
    <property type="project" value="UniProtKB-SubCell"/>
</dbReference>
<dbReference type="EMBL" id="JACMSC010000022">
    <property type="protein sequence ID" value="KAG6469427.1"/>
    <property type="molecule type" value="Genomic_DNA"/>
</dbReference>
<evidence type="ECO:0000256" key="1">
    <source>
        <dbReference type="ARBA" id="ARBA00004123"/>
    </source>
</evidence>
<keyword evidence="3" id="KW-0238">DNA-binding</keyword>
<feature type="domain" description="WRKY" evidence="8">
    <location>
        <begin position="148"/>
        <end position="214"/>
    </location>
</feature>
<dbReference type="InterPro" id="IPR044810">
    <property type="entry name" value="WRKY_plant"/>
</dbReference>
<feature type="region of interest" description="Disordered" evidence="7">
    <location>
        <begin position="117"/>
        <end position="137"/>
    </location>
</feature>